<evidence type="ECO:0000259" key="2">
    <source>
        <dbReference type="Pfam" id="PF14274"/>
    </source>
</evidence>
<dbReference type="EMBL" id="AP022660">
    <property type="protein sequence ID" value="BCA48347.1"/>
    <property type="molecule type" value="Genomic_DNA"/>
</dbReference>
<feature type="domain" description="BT-3044-like C-terminal" evidence="2">
    <location>
        <begin position="168"/>
        <end position="305"/>
    </location>
</feature>
<dbReference type="InterPro" id="IPR013728">
    <property type="entry name" value="BT_3987-like_N"/>
</dbReference>
<dbReference type="EMBL" id="CP083681">
    <property type="protein sequence ID" value="UYU69885.1"/>
    <property type="molecule type" value="Genomic_DNA"/>
</dbReference>
<dbReference type="Proteomes" id="UP001156216">
    <property type="component" value="Chromosome"/>
</dbReference>
<evidence type="ECO:0000313" key="3">
    <source>
        <dbReference type="EMBL" id="BCA48347.1"/>
    </source>
</evidence>
<protein>
    <submittedName>
        <fullName evidence="4">DUF1735 domain-containing protein</fullName>
    </submittedName>
</protein>
<proteinExistence type="predicted"/>
<dbReference type="Pfam" id="PF08522">
    <property type="entry name" value="BT_3987-like_N"/>
    <property type="match status" value="1"/>
</dbReference>
<evidence type="ECO:0000259" key="1">
    <source>
        <dbReference type="Pfam" id="PF08522"/>
    </source>
</evidence>
<evidence type="ECO:0000313" key="5">
    <source>
        <dbReference type="Proteomes" id="UP000500882"/>
    </source>
</evidence>
<dbReference type="Gene3D" id="2.40.128.440">
    <property type="entry name" value="Uncharacterised protein PF14274, DUF4361"/>
    <property type="match status" value="1"/>
</dbReference>
<evidence type="ECO:0000313" key="4">
    <source>
        <dbReference type="EMBL" id="UYU69885.1"/>
    </source>
</evidence>
<name>A0A679HE29_BACT4</name>
<dbReference type="PROSITE" id="PS51257">
    <property type="entry name" value="PROKAR_LIPOPROTEIN"/>
    <property type="match status" value="1"/>
</dbReference>
<dbReference type="InterPro" id="IPR025371">
    <property type="entry name" value="BT_3044-like_C"/>
</dbReference>
<reference evidence="3 5" key="1">
    <citation type="submission" date="2020-02" db="EMBL/GenBank/DDBJ databases">
        <title>Whole-genome sequencing and comparative analysis of the genomes of Bacteroides thetaiotaomicron and Escherichia coli isolated from a healthy resident in Vietnam.</title>
        <authorList>
            <person name="Mohsin M."/>
            <person name="Tanaka K."/>
            <person name="Kawahara R."/>
            <person name="Kondo S."/>
            <person name="Noguchi H."/>
            <person name="Motooka D."/>
            <person name="Nakamura S."/>
            <person name="Khong D.T."/>
            <person name="Nguyen T.N."/>
            <person name="Tran H.T."/>
            <person name="Yamamoto Y."/>
        </authorList>
    </citation>
    <scope>NUCLEOTIDE SEQUENCE [LARGE SCALE GENOMIC DNA]</scope>
    <source>
        <strain evidence="3 5">F9-2</strain>
    </source>
</reference>
<accession>A0A679HE29</accession>
<dbReference type="AlphaFoldDB" id="A0A679HE29"/>
<sequence length="323" mass="36804">MKKIRYIYGIMGCLLIILMPGLSSCNDKLADELFMKNSYIVHNGWQEYALEVTEDNTAILPIYFGVNGTSGNDKDIVLTVELDPDTLAGYNWDKYKNQTNLYYKILPEEAYTFGADTWTIPKGELKTTASVKIDLNKIEEVGSLYDDYVLPVRIASSTGEPMGQNKYTKVLAHIGFKNDYSGTYSGKGVITQQGTTYTTEITSTLLYAINNNVCYMFVGEKTRANTQDYLNYVVEIERNEWGGIVLSSNVEGLQFKPYSAKLSRKYTYNYNDQRYYTEITTIELAYEYLDSTQGEPLMMSFEGTFSMSRDVLRVEYPDVDVEE</sequence>
<dbReference type="Gene3D" id="2.60.40.1740">
    <property type="entry name" value="hypothetical protein (bacova_03559)"/>
    <property type="match status" value="1"/>
</dbReference>
<dbReference type="Pfam" id="PF14274">
    <property type="entry name" value="BT_3044-like_C"/>
    <property type="match status" value="1"/>
</dbReference>
<feature type="domain" description="BT-3987-like N-terminal" evidence="1">
    <location>
        <begin position="39"/>
        <end position="160"/>
    </location>
</feature>
<dbReference type="RefSeq" id="WP_172556449.1">
    <property type="nucleotide sequence ID" value="NZ_AP022660.1"/>
</dbReference>
<gene>
    <name evidence="3" type="ORF">BatF92_02890</name>
    <name evidence="4" type="ORF">KQP59_16565</name>
</gene>
<organism evidence="3 5">
    <name type="scientific">Bacteroides thetaiotaomicron</name>
    <dbReference type="NCBI Taxonomy" id="818"/>
    <lineage>
        <taxon>Bacteria</taxon>
        <taxon>Pseudomonadati</taxon>
        <taxon>Bacteroidota</taxon>
        <taxon>Bacteroidia</taxon>
        <taxon>Bacteroidales</taxon>
        <taxon>Bacteroidaceae</taxon>
        <taxon>Bacteroides</taxon>
    </lineage>
</organism>
<dbReference type="Proteomes" id="UP000500882">
    <property type="component" value="Chromosome"/>
</dbReference>
<reference evidence="4" key="2">
    <citation type="submission" date="2021-06" db="EMBL/GenBank/DDBJ databases">
        <title>Interrogation of the integrated mobile genetic elements in gut-associated Bacteroides with a consensus prediction approach.</title>
        <authorList>
            <person name="Campbell D.E."/>
            <person name="Leigh J.R."/>
            <person name="Kim T."/>
            <person name="England W."/>
            <person name="Whitaker R.J."/>
            <person name="Degnan P.H."/>
        </authorList>
    </citation>
    <scope>NUCLEOTIDE SEQUENCE</scope>
    <source>
        <strain evidence="4">VPI-BTDOT2</strain>
    </source>
</reference>